<feature type="transmembrane region" description="Helical" evidence="6">
    <location>
        <begin position="178"/>
        <end position="197"/>
    </location>
</feature>
<feature type="compositionally biased region" description="Basic and acidic residues" evidence="5">
    <location>
        <begin position="91"/>
        <end position="118"/>
    </location>
</feature>
<evidence type="ECO:0000259" key="7">
    <source>
        <dbReference type="PROSITE" id="PS50199"/>
    </source>
</evidence>
<protein>
    <submittedName>
        <fullName evidence="9">Uncharacterized protein LOC111117862</fullName>
    </submittedName>
</protein>
<dbReference type="OrthoDB" id="9895378at2759"/>
<sequence>MADAARARSEARRKKILENAEKRINRLYSRQQEENDNNCEESDSSKTGESPQSQQWQCDKCGNINFGNRKVCLLCRTQQFEAETENSEETASQHEMNKVHEDASKGIEKTDVESSKERPLIISSPNQGELRHRKSHNTVKLQRAEVSQVNTSQEDVVLPQSTNTPRAKKMPYTQNQLFEIYRILGCVLIAFVSRMVLKTGYGLFYFKTIFLPFTAFQIGLYLFKTNFLKGVNLNQRQNMMSTALMLCGLSPHLIQTYSEVMGYVKAVSEDLFFFVFMFFACGLFI</sequence>
<keyword evidence="2 4" id="KW-0863">Zinc-finger</keyword>
<keyword evidence="3" id="KW-0862">Zinc</keyword>
<gene>
    <name evidence="9" type="primary">LOC111117862</name>
</gene>
<feature type="domain" description="RanBP2-type" evidence="7">
    <location>
        <begin position="46"/>
        <end position="81"/>
    </location>
</feature>
<evidence type="ECO:0000256" key="2">
    <source>
        <dbReference type="ARBA" id="ARBA00022771"/>
    </source>
</evidence>
<evidence type="ECO:0000256" key="6">
    <source>
        <dbReference type="SAM" id="Phobius"/>
    </source>
</evidence>
<dbReference type="PANTHER" id="PTHR15026:SF0">
    <property type="entry name" value="GUIDED ENTRY OF TAIL-ANCHORED PROTEINS FACTOR CAMLG"/>
    <property type="match status" value="1"/>
</dbReference>
<dbReference type="Gene3D" id="4.10.1060.10">
    <property type="entry name" value="Zinc finger, RanBP2-type"/>
    <property type="match status" value="1"/>
</dbReference>
<dbReference type="GO" id="GO:0008270">
    <property type="term" value="F:zinc ion binding"/>
    <property type="evidence" value="ECO:0007669"/>
    <property type="project" value="UniProtKB-KW"/>
</dbReference>
<dbReference type="GO" id="GO:0071816">
    <property type="term" value="P:tail-anchored membrane protein insertion into ER membrane"/>
    <property type="evidence" value="ECO:0007669"/>
    <property type="project" value="TreeGrafter"/>
</dbReference>
<dbReference type="SUPFAM" id="SSF90209">
    <property type="entry name" value="Ran binding protein zinc finger-like"/>
    <property type="match status" value="1"/>
</dbReference>
<dbReference type="PANTHER" id="PTHR15026">
    <property type="entry name" value="CALCIUM-SIGNAL MODULATING CYCLOPHILIN LIGAND CAML"/>
    <property type="match status" value="1"/>
</dbReference>
<evidence type="ECO:0000313" key="8">
    <source>
        <dbReference type="Proteomes" id="UP000694844"/>
    </source>
</evidence>
<accession>A0A8B8CAX4</accession>
<evidence type="ECO:0000256" key="5">
    <source>
        <dbReference type="SAM" id="MobiDB-lite"/>
    </source>
</evidence>
<keyword evidence="6" id="KW-1133">Transmembrane helix</keyword>
<evidence type="ECO:0000256" key="4">
    <source>
        <dbReference type="PROSITE-ProRule" id="PRU00322"/>
    </source>
</evidence>
<dbReference type="KEGG" id="cvn:111117862"/>
<dbReference type="SMART" id="SM00547">
    <property type="entry name" value="ZnF_RBZ"/>
    <property type="match status" value="1"/>
</dbReference>
<dbReference type="PROSITE" id="PS01358">
    <property type="entry name" value="ZF_RANBP2_1"/>
    <property type="match status" value="1"/>
</dbReference>
<evidence type="ECO:0000256" key="3">
    <source>
        <dbReference type="ARBA" id="ARBA00022833"/>
    </source>
</evidence>
<dbReference type="GO" id="GO:0043529">
    <property type="term" value="C:GET complex"/>
    <property type="evidence" value="ECO:0007669"/>
    <property type="project" value="TreeGrafter"/>
</dbReference>
<dbReference type="InterPro" id="IPR016719">
    <property type="entry name" value="CAMLG"/>
</dbReference>
<feature type="transmembrane region" description="Helical" evidence="6">
    <location>
        <begin position="203"/>
        <end position="223"/>
    </location>
</feature>
<keyword evidence="1" id="KW-0479">Metal-binding</keyword>
<feature type="compositionally biased region" description="Polar residues" evidence="5">
    <location>
        <begin position="47"/>
        <end position="56"/>
    </location>
</feature>
<dbReference type="GeneID" id="111117862"/>
<keyword evidence="6" id="KW-0812">Transmembrane</keyword>
<dbReference type="InterPro" id="IPR036443">
    <property type="entry name" value="Znf_RanBP2_sf"/>
</dbReference>
<dbReference type="InterPro" id="IPR001876">
    <property type="entry name" value="Znf_RanBP2"/>
</dbReference>
<reference evidence="9" key="1">
    <citation type="submission" date="2025-08" db="UniProtKB">
        <authorList>
            <consortium name="RefSeq"/>
        </authorList>
    </citation>
    <scope>IDENTIFICATION</scope>
    <source>
        <tissue evidence="9">Whole sample</tissue>
    </source>
</reference>
<evidence type="ECO:0000313" key="9">
    <source>
        <dbReference type="RefSeq" id="XP_022312805.1"/>
    </source>
</evidence>
<keyword evidence="8" id="KW-1185">Reference proteome</keyword>
<proteinExistence type="predicted"/>
<feature type="region of interest" description="Disordered" evidence="5">
    <location>
        <begin position="84"/>
        <end position="118"/>
    </location>
</feature>
<dbReference type="Proteomes" id="UP000694844">
    <property type="component" value="Chromosome 2"/>
</dbReference>
<organism evidence="8 9">
    <name type="scientific">Crassostrea virginica</name>
    <name type="common">Eastern oyster</name>
    <dbReference type="NCBI Taxonomy" id="6565"/>
    <lineage>
        <taxon>Eukaryota</taxon>
        <taxon>Metazoa</taxon>
        <taxon>Spiralia</taxon>
        <taxon>Lophotrochozoa</taxon>
        <taxon>Mollusca</taxon>
        <taxon>Bivalvia</taxon>
        <taxon>Autobranchia</taxon>
        <taxon>Pteriomorphia</taxon>
        <taxon>Ostreida</taxon>
        <taxon>Ostreoidea</taxon>
        <taxon>Ostreidae</taxon>
        <taxon>Crassostrea</taxon>
    </lineage>
</organism>
<feature type="region of interest" description="Disordered" evidence="5">
    <location>
        <begin position="23"/>
        <end position="56"/>
    </location>
</feature>
<dbReference type="RefSeq" id="XP_022312805.1">
    <property type="nucleotide sequence ID" value="XM_022457097.1"/>
</dbReference>
<dbReference type="PROSITE" id="PS50199">
    <property type="entry name" value="ZF_RANBP2_2"/>
    <property type="match status" value="1"/>
</dbReference>
<keyword evidence="6" id="KW-0472">Membrane</keyword>
<name>A0A8B8CAX4_CRAVI</name>
<evidence type="ECO:0000256" key="1">
    <source>
        <dbReference type="ARBA" id="ARBA00022723"/>
    </source>
</evidence>
<dbReference type="AlphaFoldDB" id="A0A8B8CAX4"/>